<evidence type="ECO:0000313" key="2">
    <source>
        <dbReference type="EMBL" id="CAB4730460.1"/>
    </source>
</evidence>
<protein>
    <submittedName>
        <fullName evidence="2">Unannotated protein</fullName>
    </submittedName>
</protein>
<proteinExistence type="predicted"/>
<evidence type="ECO:0000313" key="3">
    <source>
        <dbReference type="EMBL" id="CAB4891039.1"/>
    </source>
</evidence>
<dbReference type="EMBL" id="CAEZSF010000042">
    <property type="protein sequence ID" value="CAB4534244.1"/>
    <property type="molecule type" value="Genomic_DNA"/>
</dbReference>
<evidence type="ECO:0000313" key="1">
    <source>
        <dbReference type="EMBL" id="CAB4534244.1"/>
    </source>
</evidence>
<dbReference type="EMBL" id="CAFBMG010000011">
    <property type="protein sequence ID" value="CAB4891039.1"/>
    <property type="molecule type" value="Genomic_DNA"/>
</dbReference>
<organism evidence="2">
    <name type="scientific">freshwater metagenome</name>
    <dbReference type="NCBI Taxonomy" id="449393"/>
    <lineage>
        <taxon>unclassified sequences</taxon>
        <taxon>metagenomes</taxon>
        <taxon>ecological metagenomes</taxon>
    </lineage>
</organism>
<dbReference type="EMBL" id="CAEZYU010000007">
    <property type="protein sequence ID" value="CAB4730460.1"/>
    <property type="molecule type" value="Genomic_DNA"/>
</dbReference>
<sequence length="64" mass="7333">MTKTECHHEQVEIALTIDGAKLFMRSCSICDVRSWRRDGEAVELDGLLHDISEAPTRYRRTLTA</sequence>
<dbReference type="AlphaFoldDB" id="A0A6J6S653"/>
<gene>
    <name evidence="1" type="ORF">UFOPK1358_00626</name>
    <name evidence="2" type="ORF">UFOPK2766_00283</name>
    <name evidence="3" type="ORF">UFOPK3519_00267</name>
</gene>
<name>A0A6J6S653_9ZZZZ</name>
<accession>A0A6J6S653</accession>
<reference evidence="2" key="1">
    <citation type="submission" date="2020-05" db="EMBL/GenBank/DDBJ databases">
        <authorList>
            <person name="Chiriac C."/>
            <person name="Salcher M."/>
            <person name="Ghai R."/>
            <person name="Kavagutti S V."/>
        </authorList>
    </citation>
    <scope>NUCLEOTIDE SEQUENCE</scope>
</reference>